<dbReference type="PANTHER" id="PTHR15228:SF20">
    <property type="entry name" value="RHO GTPASE-ACTIVATING PROTEIN 25"/>
    <property type="match status" value="1"/>
</dbReference>
<accession>A0A643BY62</accession>
<feature type="region of interest" description="Disordered" evidence="2">
    <location>
        <begin position="217"/>
        <end position="297"/>
    </location>
</feature>
<protein>
    <recommendedName>
        <fullName evidence="3">Rho-GAP domain-containing protein</fullName>
    </recommendedName>
</protein>
<comment type="caution">
    <text evidence="4">The sequence shown here is derived from an EMBL/GenBank/DDBJ whole genome shotgun (WGS) entry which is preliminary data.</text>
</comment>
<dbReference type="InterPro" id="IPR000198">
    <property type="entry name" value="RhoGAP_dom"/>
</dbReference>
<evidence type="ECO:0000313" key="4">
    <source>
        <dbReference type="EMBL" id="KAB0392971.1"/>
    </source>
</evidence>
<dbReference type="GO" id="GO:0001891">
    <property type="term" value="C:phagocytic cup"/>
    <property type="evidence" value="ECO:0007669"/>
    <property type="project" value="TreeGrafter"/>
</dbReference>
<dbReference type="OrthoDB" id="185175at2759"/>
<dbReference type="Proteomes" id="UP000437017">
    <property type="component" value="Unassembled WGS sequence"/>
</dbReference>
<reference evidence="4 5" key="1">
    <citation type="journal article" date="2019" name="PLoS ONE">
        <title>Genomic analyses reveal an absence of contemporary introgressive admixture between fin whales and blue whales, despite known hybrids.</title>
        <authorList>
            <person name="Westbury M.V."/>
            <person name="Petersen B."/>
            <person name="Lorenzen E.D."/>
        </authorList>
    </citation>
    <scope>NUCLEOTIDE SEQUENCE [LARGE SCALE GENOMIC DNA]</scope>
    <source>
        <strain evidence="4">FinWhale-01</strain>
    </source>
</reference>
<feature type="compositionally biased region" description="Polar residues" evidence="2">
    <location>
        <begin position="343"/>
        <end position="368"/>
    </location>
</feature>
<evidence type="ECO:0000259" key="3">
    <source>
        <dbReference type="PROSITE" id="PS50238"/>
    </source>
</evidence>
<dbReference type="GO" id="GO:0007165">
    <property type="term" value="P:signal transduction"/>
    <property type="evidence" value="ECO:0007669"/>
    <property type="project" value="InterPro"/>
</dbReference>
<dbReference type="SUPFAM" id="SSF48350">
    <property type="entry name" value="GTPase activation domain, GAP"/>
    <property type="match status" value="1"/>
</dbReference>
<dbReference type="GO" id="GO:0006911">
    <property type="term" value="P:phagocytosis, engulfment"/>
    <property type="evidence" value="ECO:0007669"/>
    <property type="project" value="TreeGrafter"/>
</dbReference>
<feature type="compositionally biased region" description="Polar residues" evidence="2">
    <location>
        <begin position="252"/>
        <end position="272"/>
    </location>
</feature>
<gene>
    <name evidence="4" type="ORF">E2I00_015417</name>
</gene>
<keyword evidence="5" id="KW-1185">Reference proteome</keyword>
<name>A0A643BY62_BALPH</name>
<evidence type="ECO:0000256" key="2">
    <source>
        <dbReference type="SAM" id="MobiDB-lite"/>
    </source>
</evidence>
<evidence type="ECO:0000313" key="5">
    <source>
        <dbReference type="Proteomes" id="UP000437017"/>
    </source>
</evidence>
<feature type="region of interest" description="Disordered" evidence="2">
    <location>
        <begin position="334"/>
        <end position="409"/>
    </location>
</feature>
<dbReference type="GO" id="GO:0007015">
    <property type="term" value="P:actin filament organization"/>
    <property type="evidence" value="ECO:0007669"/>
    <property type="project" value="TreeGrafter"/>
</dbReference>
<evidence type="ECO:0000256" key="1">
    <source>
        <dbReference type="ARBA" id="ARBA00022468"/>
    </source>
</evidence>
<dbReference type="InterPro" id="IPR051025">
    <property type="entry name" value="RhoGAP"/>
</dbReference>
<dbReference type="SMART" id="SM00324">
    <property type="entry name" value="RhoGAP"/>
    <property type="match status" value="1"/>
</dbReference>
<dbReference type="Gene3D" id="1.10.555.10">
    <property type="entry name" value="Rho GTPase activation protein"/>
    <property type="match status" value="1"/>
</dbReference>
<feature type="compositionally biased region" description="Basic and acidic residues" evidence="2">
    <location>
        <begin position="278"/>
        <end position="289"/>
    </location>
</feature>
<proteinExistence type="predicted"/>
<dbReference type="EMBL" id="SGJD01003425">
    <property type="protein sequence ID" value="KAB0392971.1"/>
    <property type="molecule type" value="Genomic_DNA"/>
</dbReference>
<dbReference type="GO" id="GO:0005096">
    <property type="term" value="F:GTPase activator activity"/>
    <property type="evidence" value="ECO:0007669"/>
    <property type="project" value="UniProtKB-KW"/>
</dbReference>
<organism evidence="4 5">
    <name type="scientific">Balaenoptera physalus</name>
    <name type="common">Fin whale</name>
    <name type="synonym">Balaena physalus</name>
    <dbReference type="NCBI Taxonomy" id="9770"/>
    <lineage>
        <taxon>Eukaryota</taxon>
        <taxon>Metazoa</taxon>
        <taxon>Chordata</taxon>
        <taxon>Craniata</taxon>
        <taxon>Vertebrata</taxon>
        <taxon>Euteleostomi</taxon>
        <taxon>Mammalia</taxon>
        <taxon>Eutheria</taxon>
        <taxon>Laurasiatheria</taxon>
        <taxon>Artiodactyla</taxon>
        <taxon>Whippomorpha</taxon>
        <taxon>Cetacea</taxon>
        <taxon>Mysticeti</taxon>
        <taxon>Balaenopteridae</taxon>
        <taxon>Balaenoptera</taxon>
    </lineage>
</organism>
<sequence>MPRWELGCGFPALALLFCWNFRKKTPKLQKKAVFGQRLDETVAYEQKFGPHLVPILVEKCAEFILEHGLNEEGIFRLPGQDNLVKQLRDAFDAGERPSFDRDTDVHTVASLLKLYLRDLPEPVVPWSQYEGFLLCGQLMNADEAKVCISIELIVLLQKKLNCGVNKMSVDNLATVIGVNLIRSKVEDPAVIMRGTPQIQRVMTMMIRDHEVLFPKFKDAPLSPPAPKNDPKKPPVARSSVGWDATEDPPISRTDSINNMASNSDATSPTGQRPSDGCLEDKASREKPGDWKLQSRKRTQTLPNRKCFLTSALQGANSCKVEIFKNEFWSSPLEGKAGDGHGRTMSQGVPQFFDSQRTSTYDNVPTQPGSPGDEAGTLSSQACDSKRDALASLNSETGPGKKNSGEEELESLQRMVQELQKEIEIQKQMYEEQIENLETENYDVWAKVVRLSEELEKEKKKSAALEISLRNVERSREDVERRNKALEEDVKEFVKSMKEPKTDA</sequence>
<feature type="domain" description="Rho-GAP" evidence="3">
    <location>
        <begin position="36"/>
        <end position="213"/>
    </location>
</feature>
<dbReference type="Pfam" id="PF00620">
    <property type="entry name" value="RhoGAP"/>
    <property type="match status" value="1"/>
</dbReference>
<dbReference type="PROSITE" id="PS50238">
    <property type="entry name" value="RHOGAP"/>
    <property type="match status" value="1"/>
</dbReference>
<dbReference type="PANTHER" id="PTHR15228">
    <property type="entry name" value="SPERMATHECAL PHYSIOLOGY VARIANT"/>
    <property type="match status" value="1"/>
</dbReference>
<dbReference type="AlphaFoldDB" id="A0A643BY62"/>
<dbReference type="GO" id="GO:0051058">
    <property type="term" value="P:negative regulation of small GTPase mediated signal transduction"/>
    <property type="evidence" value="ECO:0007669"/>
    <property type="project" value="TreeGrafter"/>
</dbReference>
<dbReference type="InterPro" id="IPR008936">
    <property type="entry name" value="Rho_GTPase_activation_prot"/>
</dbReference>
<keyword evidence="1" id="KW-0343">GTPase activation</keyword>